<reference evidence="1" key="1">
    <citation type="submission" date="2021-05" db="EMBL/GenBank/DDBJ databases">
        <title>Genomic insights into ecological role and evolution of a novel Thermoplasmata order Candidatus Sysuiplasmatales.</title>
        <authorList>
            <person name="Yuan Y."/>
        </authorList>
    </citation>
    <scope>NUCLEOTIDE SEQUENCE</scope>
    <source>
        <strain evidence="1">TUT19-bin139</strain>
    </source>
</reference>
<comment type="caution">
    <text evidence="1">The sequence shown here is derived from an EMBL/GenBank/DDBJ whole genome shotgun (WGS) entry which is preliminary data.</text>
</comment>
<proteinExistence type="predicted"/>
<sequence length="61" mass="6909">MAIPSPRWLSHTVHLTIQIDWINLSSNRRTRGVHAIISELEIHPFLIIISAAPLESFGKHS</sequence>
<organism evidence="1 2">
    <name type="scientific">Candidatus Sysuiplasma superficiale</name>
    <dbReference type="NCBI Taxonomy" id="2823368"/>
    <lineage>
        <taxon>Archaea</taxon>
        <taxon>Methanobacteriati</taxon>
        <taxon>Thermoplasmatota</taxon>
        <taxon>Thermoplasmata</taxon>
        <taxon>Candidatus Sysuiplasmatales</taxon>
        <taxon>Candidatus Sysuiplasmataceae</taxon>
        <taxon>Candidatus Sysuiplasma</taxon>
    </lineage>
</organism>
<protein>
    <submittedName>
        <fullName evidence="1">Uncharacterized protein</fullName>
    </submittedName>
</protein>
<gene>
    <name evidence="1" type="ORF">KIY12_05395</name>
</gene>
<dbReference type="EMBL" id="JAHEAC010000040">
    <property type="protein sequence ID" value="MBX8644142.1"/>
    <property type="molecule type" value="Genomic_DNA"/>
</dbReference>
<feature type="non-terminal residue" evidence="1">
    <location>
        <position position="61"/>
    </location>
</feature>
<accession>A0A8J8CE04</accession>
<evidence type="ECO:0000313" key="1">
    <source>
        <dbReference type="EMBL" id="MBX8644142.1"/>
    </source>
</evidence>
<evidence type="ECO:0000313" key="2">
    <source>
        <dbReference type="Proteomes" id="UP000750197"/>
    </source>
</evidence>
<dbReference type="Proteomes" id="UP000750197">
    <property type="component" value="Unassembled WGS sequence"/>
</dbReference>
<dbReference type="AlphaFoldDB" id="A0A8J8CE04"/>
<name>A0A8J8CE04_9ARCH</name>